<dbReference type="AlphaFoldDB" id="A0A1A8XF08"/>
<feature type="compositionally biased region" description="Polar residues" evidence="1">
    <location>
        <begin position="18"/>
        <end position="30"/>
    </location>
</feature>
<keyword evidence="3" id="KW-1185">Reference proteome</keyword>
<dbReference type="Proteomes" id="UP000199169">
    <property type="component" value="Unassembled WGS sequence"/>
</dbReference>
<accession>A0A1A8XF08</accession>
<proteinExistence type="predicted"/>
<reference evidence="2 3" key="1">
    <citation type="submission" date="2016-06" db="EMBL/GenBank/DDBJ databases">
        <authorList>
            <person name="Kjaerup R.B."/>
            <person name="Dalgaard T.S."/>
            <person name="Juul-Madsen H.R."/>
        </authorList>
    </citation>
    <scope>NUCLEOTIDE SEQUENCE [LARGE SCALE GENOMIC DNA]</scope>
    <source>
        <strain evidence="2">3</strain>
    </source>
</reference>
<organism evidence="2 3">
    <name type="scientific">Candidatus Accumulibacter aalborgensis</name>
    <dbReference type="NCBI Taxonomy" id="1860102"/>
    <lineage>
        <taxon>Bacteria</taxon>
        <taxon>Pseudomonadati</taxon>
        <taxon>Pseudomonadota</taxon>
        <taxon>Betaproteobacteria</taxon>
        <taxon>Candidatus Accumulibacter</taxon>
    </lineage>
</organism>
<evidence type="ECO:0000313" key="2">
    <source>
        <dbReference type="EMBL" id="SBT03755.1"/>
    </source>
</evidence>
<gene>
    <name evidence="2" type="ORF">ACCAA_1120011</name>
</gene>
<feature type="region of interest" description="Disordered" evidence="1">
    <location>
        <begin position="1"/>
        <end position="30"/>
    </location>
</feature>
<protein>
    <submittedName>
        <fullName evidence="2">Uncharacterized protein</fullName>
    </submittedName>
</protein>
<name>A0A1A8XF08_9PROT</name>
<dbReference type="EMBL" id="FLQX01000016">
    <property type="protein sequence ID" value="SBT03755.1"/>
    <property type="molecule type" value="Genomic_DNA"/>
</dbReference>
<evidence type="ECO:0000313" key="3">
    <source>
        <dbReference type="Proteomes" id="UP000199169"/>
    </source>
</evidence>
<dbReference type="STRING" id="1860102.ACCAA_1120011"/>
<evidence type="ECO:0000256" key="1">
    <source>
        <dbReference type="SAM" id="MobiDB-lite"/>
    </source>
</evidence>
<sequence length="30" mass="3267">MKVMTVALTPDPFPAQASEGSFVSRSRLSR</sequence>